<evidence type="ECO:0000313" key="9">
    <source>
        <dbReference type="EMBL" id="KAK0752758.1"/>
    </source>
</evidence>
<feature type="transmembrane region" description="Helical" evidence="7">
    <location>
        <begin position="149"/>
        <end position="167"/>
    </location>
</feature>
<protein>
    <recommendedName>
        <fullName evidence="8">Rhodopsin domain-containing protein</fullName>
    </recommendedName>
</protein>
<keyword evidence="10" id="KW-1185">Reference proteome</keyword>
<feature type="transmembrane region" description="Helical" evidence="7">
    <location>
        <begin position="196"/>
        <end position="219"/>
    </location>
</feature>
<dbReference type="EMBL" id="JAUKUD010000001">
    <property type="protein sequence ID" value="KAK0752758.1"/>
    <property type="molecule type" value="Genomic_DNA"/>
</dbReference>
<evidence type="ECO:0000256" key="6">
    <source>
        <dbReference type="SAM" id="MobiDB-lite"/>
    </source>
</evidence>
<sequence>MSAPQPSGDGAGPPSDYVFDPRGLPITALQIQNARTYAGVIIPLLVISSFMVLARIVSRKRSEAGLAMDDHFIVAAAILSLVDVVCIFVTVSPNLLHSPEFRSWDDLHAIAPLTMIAEVMTTWCVALVKTSIALMLIRIRRESKQWTMFLYAVIALQVANAVFVMVVQTTRCIPTEAIWNPAILNKWCWSAGAFKWSMTGASVIVVLTDIIFSFTPLTFIHKIRRSTRHRIVIAVLMGLGLVASSASVVKMVSLHGFDKSDDYAGQGIKIALWASTEALIGIIAACIPTLRGAFLRLLARLGIYTEFPSVVTDNSRSTSTWRGHEIPADPLKQSRESVKYDPSAASGRQSMWEQEDEENLGSRSRPRTGHKDEDEGLPGRFAYGLSPSAFNERRADIEIEMSSGRPS</sequence>
<dbReference type="PANTHER" id="PTHR33048:SF129">
    <property type="entry name" value="INTEGRAL MEMBRANE PROTEIN-RELATED"/>
    <property type="match status" value="1"/>
</dbReference>
<accession>A0AA40KB69</accession>
<proteinExistence type="inferred from homology"/>
<feature type="transmembrane region" description="Helical" evidence="7">
    <location>
        <begin position="37"/>
        <end position="58"/>
    </location>
</feature>
<feature type="compositionally biased region" description="Basic and acidic residues" evidence="6">
    <location>
        <begin position="322"/>
        <end position="339"/>
    </location>
</feature>
<evidence type="ECO:0000256" key="7">
    <source>
        <dbReference type="SAM" id="Phobius"/>
    </source>
</evidence>
<dbReference type="GO" id="GO:0016020">
    <property type="term" value="C:membrane"/>
    <property type="evidence" value="ECO:0007669"/>
    <property type="project" value="UniProtKB-SubCell"/>
</dbReference>
<dbReference type="Pfam" id="PF20684">
    <property type="entry name" value="Fung_rhodopsin"/>
    <property type="match status" value="1"/>
</dbReference>
<keyword evidence="3 7" id="KW-1133">Transmembrane helix</keyword>
<feature type="transmembrane region" description="Helical" evidence="7">
    <location>
        <begin position="70"/>
        <end position="90"/>
    </location>
</feature>
<dbReference type="AlphaFoldDB" id="A0AA40KB69"/>
<feature type="transmembrane region" description="Helical" evidence="7">
    <location>
        <begin position="110"/>
        <end position="137"/>
    </location>
</feature>
<dbReference type="InterPro" id="IPR052337">
    <property type="entry name" value="SAT4-like"/>
</dbReference>
<evidence type="ECO:0000256" key="2">
    <source>
        <dbReference type="ARBA" id="ARBA00022692"/>
    </source>
</evidence>
<comment type="caution">
    <text evidence="9">The sequence shown here is derived from an EMBL/GenBank/DDBJ whole genome shotgun (WGS) entry which is preliminary data.</text>
</comment>
<feature type="region of interest" description="Disordered" evidence="6">
    <location>
        <begin position="313"/>
        <end position="407"/>
    </location>
</feature>
<evidence type="ECO:0000256" key="3">
    <source>
        <dbReference type="ARBA" id="ARBA00022989"/>
    </source>
</evidence>
<evidence type="ECO:0000256" key="1">
    <source>
        <dbReference type="ARBA" id="ARBA00004141"/>
    </source>
</evidence>
<dbReference type="Proteomes" id="UP001172155">
    <property type="component" value="Unassembled WGS sequence"/>
</dbReference>
<evidence type="ECO:0000313" key="10">
    <source>
        <dbReference type="Proteomes" id="UP001172155"/>
    </source>
</evidence>
<keyword evidence="4 7" id="KW-0472">Membrane</keyword>
<keyword evidence="2 7" id="KW-0812">Transmembrane</keyword>
<evidence type="ECO:0000259" key="8">
    <source>
        <dbReference type="Pfam" id="PF20684"/>
    </source>
</evidence>
<dbReference type="InterPro" id="IPR049326">
    <property type="entry name" value="Rhodopsin_dom_fungi"/>
</dbReference>
<feature type="transmembrane region" description="Helical" evidence="7">
    <location>
        <begin position="231"/>
        <end position="250"/>
    </location>
</feature>
<name>A0AA40KB69_9PEZI</name>
<organism evidence="9 10">
    <name type="scientific">Schizothecium vesticola</name>
    <dbReference type="NCBI Taxonomy" id="314040"/>
    <lineage>
        <taxon>Eukaryota</taxon>
        <taxon>Fungi</taxon>
        <taxon>Dikarya</taxon>
        <taxon>Ascomycota</taxon>
        <taxon>Pezizomycotina</taxon>
        <taxon>Sordariomycetes</taxon>
        <taxon>Sordariomycetidae</taxon>
        <taxon>Sordariales</taxon>
        <taxon>Schizotheciaceae</taxon>
        <taxon>Schizothecium</taxon>
    </lineage>
</organism>
<comment type="similarity">
    <text evidence="5">Belongs to the SAT4 family.</text>
</comment>
<gene>
    <name evidence="9" type="ORF">B0T18DRAFT_395326</name>
</gene>
<evidence type="ECO:0000256" key="5">
    <source>
        <dbReference type="ARBA" id="ARBA00038359"/>
    </source>
</evidence>
<dbReference type="PANTHER" id="PTHR33048">
    <property type="entry name" value="PTH11-LIKE INTEGRAL MEMBRANE PROTEIN (AFU_ORTHOLOGUE AFUA_5G11245)"/>
    <property type="match status" value="1"/>
</dbReference>
<feature type="transmembrane region" description="Helical" evidence="7">
    <location>
        <begin position="270"/>
        <end position="290"/>
    </location>
</feature>
<feature type="domain" description="Rhodopsin" evidence="8">
    <location>
        <begin position="54"/>
        <end position="293"/>
    </location>
</feature>
<evidence type="ECO:0000256" key="4">
    <source>
        <dbReference type="ARBA" id="ARBA00023136"/>
    </source>
</evidence>
<comment type="subcellular location">
    <subcellularLocation>
        <location evidence="1">Membrane</location>
        <topology evidence="1">Multi-pass membrane protein</topology>
    </subcellularLocation>
</comment>
<reference evidence="9" key="1">
    <citation type="submission" date="2023-06" db="EMBL/GenBank/DDBJ databases">
        <title>Genome-scale phylogeny and comparative genomics of the fungal order Sordariales.</title>
        <authorList>
            <consortium name="Lawrence Berkeley National Laboratory"/>
            <person name="Hensen N."/>
            <person name="Bonometti L."/>
            <person name="Westerberg I."/>
            <person name="Brannstrom I.O."/>
            <person name="Guillou S."/>
            <person name="Cros-Aarteil S."/>
            <person name="Calhoun S."/>
            <person name="Haridas S."/>
            <person name="Kuo A."/>
            <person name="Mondo S."/>
            <person name="Pangilinan J."/>
            <person name="Riley R."/>
            <person name="LaButti K."/>
            <person name="Andreopoulos B."/>
            <person name="Lipzen A."/>
            <person name="Chen C."/>
            <person name="Yanf M."/>
            <person name="Daum C."/>
            <person name="Ng V."/>
            <person name="Clum A."/>
            <person name="Steindorff A."/>
            <person name="Ohm R."/>
            <person name="Martin F."/>
            <person name="Silar P."/>
            <person name="Natvig D."/>
            <person name="Lalanne C."/>
            <person name="Gautier V."/>
            <person name="Ament-velasquez S.L."/>
            <person name="Kruys A."/>
            <person name="Hutchinson M.I."/>
            <person name="Powell A.J."/>
            <person name="Barry K."/>
            <person name="Miller A.N."/>
            <person name="Grigoriev I.V."/>
            <person name="Debuchy R."/>
            <person name="Gladieux P."/>
            <person name="Thoren M.H."/>
            <person name="Johannesson H."/>
        </authorList>
    </citation>
    <scope>NUCLEOTIDE SEQUENCE</scope>
    <source>
        <strain evidence="9">SMH3187-1</strain>
    </source>
</reference>